<comment type="caution">
    <text evidence="1">The sequence shown here is derived from an EMBL/GenBank/DDBJ whole genome shotgun (WGS) entry which is preliminary data.</text>
</comment>
<accession>A0AAN7GMH1</accession>
<keyword evidence="2" id="KW-1185">Reference proteome</keyword>
<evidence type="ECO:0000313" key="1">
    <source>
        <dbReference type="EMBL" id="KAK4740474.1"/>
    </source>
</evidence>
<dbReference type="PANTHER" id="PTHR34563:SF9">
    <property type="entry name" value="MADS-BOX DOMAIN-CONTAINING PROTEIN"/>
    <property type="match status" value="1"/>
</dbReference>
<organism evidence="1 2">
    <name type="scientific">Trapa incisa</name>
    <dbReference type="NCBI Taxonomy" id="236973"/>
    <lineage>
        <taxon>Eukaryota</taxon>
        <taxon>Viridiplantae</taxon>
        <taxon>Streptophyta</taxon>
        <taxon>Embryophyta</taxon>
        <taxon>Tracheophyta</taxon>
        <taxon>Spermatophyta</taxon>
        <taxon>Magnoliopsida</taxon>
        <taxon>eudicotyledons</taxon>
        <taxon>Gunneridae</taxon>
        <taxon>Pentapetalae</taxon>
        <taxon>rosids</taxon>
        <taxon>malvids</taxon>
        <taxon>Myrtales</taxon>
        <taxon>Lythraceae</taxon>
        <taxon>Trapa</taxon>
    </lineage>
</organism>
<gene>
    <name evidence="1" type="ORF">SAY87_032406</name>
</gene>
<evidence type="ECO:0000313" key="2">
    <source>
        <dbReference type="Proteomes" id="UP001345219"/>
    </source>
</evidence>
<proteinExistence type="predicted"/>
<dbReference type="AlphaFoldDB" id="A0AAN7GMH1"/>
<reference evidence="1 2" key="1">
    <citation type="journal article" date="2023" name="Hortic Res">
        <title>Pangenome of water caltrop reveals structural variations and asymmetric subgenome divergence after allopolyploidization.</title>
        <authorList>
            <person name="Zhang X."/>
            <person name="Chen Y."/>
            <person name="Wang L."/>
            <person name="Yuan Y."/>
            <person name="Fang M."/>
            <person name="Shi L."/>
            <person name="Lu R."/>
            <person name="Comes H.P."/>
            <person name="Ma Y."/>
            <person name="Chen Y."/>
            <person name="Huang G."/>
            <person name="Zhou Y."/>
            <person name="Zheng Z."/>
            <person name="Qiu Y."/>
        </authorList>
    </citation>
    <scope>NUCLEOTIDE SEQUENCE [LARGE SCALE GENOMIC DNA]</scope>
    <source>
        <tissue evidence="1">Roots</tissue>
    </source>
</reference>
<dbReference type="PANTHER" id="PTHR34563">
    <property type="entry name" value="BNACNNG33880D PROTEIN"/>
    <property type="match status" value="1"/>
</dbReference>
<dbReference type="EMBL" id="JAXIOK010000241">
    <property type="protein sequence ID" value="KAK4740474.1"/>
    <property type="molecule type" value="Genomic_DNA"/>
</dbReference>
<protein>
    <submittedName>
        <fullName evidence="1">Uncharacterized protein</fullName>
    </submittedName>
</protein>
<sequence>MARIGVERWVVNMKVKLMRTVKKMKKGNEDYDKIEKSESMRVEIRSRKARKLIEETLKIADSNSSFSAATNKTKSTSFLPFSL</sequence>
<dbReference type="Proteomes" id="UP001345219">
    <property type="component" value="Unassembled WGS sequence"/>
</dbReference>
<name>A0AAN7GMH1_9MYRT</name>